<dbReference type="AlphaFoldDB" id="A0A9D4MJ00"/>
<sequence>MDPAYADVRQVDVVRLIFHGHKKNHDAVDELHPLKRRDTHKQEHTVEDGHRDVLN</sequence>
<comment type="caution">
    <text evidence="2">The sequence shown here is derived from an EMBL/GenBank/DDBJ whole genome shotgun (WGS) entry which is preliminary data.</text>
</comment>
<organism evidence="2 3">
    <name type="scientific">Dreissena polymorpha</name>
    <name type="common">Zebra mussel</name>
    <name type="synonym">Mytilus polymorpha</name>
    <dbReference type="NCBI Taxonomy" id="45954"/>
    <lineage>
        <taxon>Eukaryota</taxon>
        <taxon>Metazoa</taxon>
        <taxon>Spiralia</taxon>
        <taxon>Lophotrochozoa</taxon>
        <taxon>Mollusca</taxon>
        <taxon>Bivalvia</taxon>
        <taxon>Autobranchia</taxon>
        <taxon>Heteroconchia</taxon>
        <taxon>Euheterodonta</taxon>
        <taxon>Imparidentia</taxon>
        <taxon>Neoheterodontei</taxon>
        <taxon>Myida</taxon>
        <taxon>Dreissenoidea</taxon>
        <taxon>Dreissenidae</taxon>
        <taxon>Dreissena</taxon>
    </lineage>
</organism>
<reference evidence="2" key="2">
    <citation type="submission" date="2020-11" db="EMBL/GenBank/DDBJ databases">
        <authorList>
            <person name="McCartney M.A."/>
            <person name="Auch B."/>
            <person name="Kono T."/>
            <person name="Mallez S."/>
            <person name="Becker A."/>
            <person name="Gohl D.M."/>
            <person name="Silverstein K.A.T."/>
            <person name="Koren S."/>
            <person name="Bechman K.B."/>
            <person name="Herman A."/>
            <person name="Abrahante J.E."/>
            <person name="Garbe J."/>
        </authorList>
    </citation>
    <scope>NUCLEOTIDE SEQUENCE</scope>
    <source>
        <strain evidence="2">Duluth1</strain>
        <tissue evidence="2">Whole animal</tissue>
    </source>
</reference>
<keyword evidence="3" id="KW-1185">Reference proteome</keyword>
<feature type="region of interest" description="Disordered" evidence="1">
    <location>
        <begin position="25"/>
        <end position="55"/>
    </location>
</feature>
<dbReference type="EMBL" id="JAIWYP010000001">
    <property type="protein sequence ID" value="KAH3878482.1"/>
    <property type="molecule type" value="Genomic_DNA"/>
</dbReference>
<proteinExistence type="predicted"/>
<name>A0A9D4MJ00_DREPO</name>
<accession>A0A9D4MJ00</accession>
<dbReference type="Proteomes" id="UP000828390">
    <property type="component" value="Unassembled WGS sequence"/>
</dbReference>
<gene>
    <name evidence="2" type="ORF">DPMN_002378</name>
</gene>
<evidence type="ECO:0000313" key="3">
    <source>
        <dbReference type="Proteomes" id="UP000828390"/>
    </source>
</evidence>
<feature type="compositionally biased region" description="Basic and acidic residues" evidence="1">
    <location>
        <begin position="40"/>
        <end position="55"/>
    </location>
</feature>
<evidence type="ECO:0000256" key="1">
    <source>
        <dbReference type="SAM" id="MobiDB-lite"/>
    </source>
</evidence>
<evidence type="ECO:0000313" key="2">
    <source>
        <dbReference type="EMBL" id="KAH3878482.1"/>
    </source>
</evidence>
<reference evidence="2" key="1">
    <citation type="journal article" date="2019" name="bioRxiv">
        <title>The Genome of the Zebra Mussel, Dreissena polymorpha: A Resource for Invasive Species Research.</title>
        <authorList>
            <person name="McCartney M.A."/>
            <person name="Auch B."/>
            <person name="Kono T."/>
            <person name="Mallez S."/>
            <person name="Zhang Y."/>
            <person name="Obille A."/>
            <person name="Becker A."/>
            <person name="Abrahante J.E."/>
            <person name="Garbe J."/>
            <person name="Badalamenti J.P."/>
            <person name="Herman A."/>
            <person name="Mangelson H."/>
            <person name="Liachko I."/>
            <person name="Sullivan S."/>
            <person name="Sone E.D."/>
            <person name="Koren S."/>
            <person name="Silverstein K.A.T."/>
            <person name="Beckman K.B."/>
            <person name="Gohl D.M."/>
        </authorList>
    </citation>
    <scope>NUCLEOTIDE SEQUENCE</scope>
    <source>
        <strain evidence="2">Duluth1</strain>
        <tissue evidence="2">Whole animal</tissue>
    </source>
</reference>
<protein>
    <submittedName>
        <fullName evidence="2">Uncharacterized protein</fullName>
    </submittedName>
</protein>